<dbReference type="Gene3D" id="1.10.10.2360">
    <property type="match status" value="1"/>
</dbReference>
<feature type="region of interest" description="Disordered" evidence="1">
    <location>
        <begin position="1"/>
        <end position="24"/>
    </location>
</feature>
<feature type="compositionally biased region" description="Basic and acidic residues" evidence="1">
    <location>
        <begin position="247"/>
        <end position="256"/>
    </location>
</feature>
<proteinExistence type="predicted"/>
<dbReference type="OrthoDB" id="3797628at2759"/>
<reference evidence="2" key="1">
    <citation type="submission" date="2021-03" db="EMBL/GenBank/DDBJ databases">
        <title>Evolutionary innovations through gain and loss of genes in the ectomycorrhizal Boletales.</title>
        <authorList>
            <person name="Wu G."/>
            <person name="Miyauchi S."/>
            <person name="Morin E."/>
            <person name="Yang Z.-L."/>
            <person name="Xu J."/>
            <person name="Martin F.M."/>
        </authorList>
    </citation>
    <scope>NUCLEOTIDE SEQUENCE</scope>
    <source>
        <strain evidence="2">BR01</strain>
    </source>
</reference>
<protein>
    <submittedName>
        <fullName evidence="2">Uncharacterized protein</fullName>
    </submittedName>
</protein>
<organism evidence="2 3">
    <name type="scientific">Boletus reticuloceps</name>
    <dbReference type="NCBI Taxonomy" id="495285"/>
    <lineage>
        <taxon>Eukaryota</taxon>
        <taxon>Fungi</taxon>
        <taxon>Dikarya</taxon>
        <taxon>Basidiomycota</taxon>
        <taxon>Agaricomycotina</taxon>
        <taxon>Agaricomycetes</taxon>
        <taxon>Agaricomycetidae</taxon>
        <taxon>Boletales</taxon>
        <taxon>Boletineae</taxon>
        <taxon>Boletaceae</taxon>
        <taxon>Boletoideae</taxon>
        <taxon>Boletus</taxon>
    </lineage>
</organism>
<sequence>MFGGGSSKQSNPTTTPGATPAGQSYHHYEPLKLLMLSKDTNSPKVMTGTSMVDYSVTRTKEGPDSWAQTNNFLFTTITAMPAYEGTSLEELRMQDYRRKFKTLATTNQPNFPGVSAFGQQQQGSGGIFVQPGFVLDPNKLECLEGLVKKLLLGEELVNTQFHLFSAKSSTSGHVMKPRVLCANNALLAQSSKYFMDLLSRDINSSDPSFVDLVGDNDIPNDAPIDDYDYESDSDLDNCDVNPVAKPDASKDLSAPKDDDELSDDGSEAVSSDTHTPEQPREDEPFTVSKDGDGSVASSETVVRETRGDNGFGNQTAMCLRSLRSRHVLVKDTAFRTQVRL</sequence>
<name>A0A8I2YQ60_9AGAM</name>
<feature type="region of interest" description="Disordered" evidence="1">
    <location>
        <begin position="213"/>
        <end position="310"/>
    </location>
</feature>
<evidence type="ECO:0000256" key="1">
    <source>
        <dbReference type="SAM" id="MobiDB-lite"/>
    </source>
</evidence>
<feature type="compositionally biased region" description="Acidic residues" evidence="1">
    <location>
        <begin position="257"/>
        <end position="266"/>
    </location>
</feature>
<accession>A0A8I2YQ60</accession>
<evidence type="ECO:0000313" key="3">
    <source>
        <dbReference type="Proteomes" id="UP000683000"/>
    </source>
</evidence>
<dbReference type="Proteomes" id="UP000683000">
    <property type="component" value="Unassembled WGS sequence"/>
</dbReference>
<feature type="compositionally biased region" description="Low complexity" evidence="1">
    <location>
        <begin position="12"/>
        <end position="22"/>
    </location>
</feature>
<dbReference type="EMBL" id="JAGFBS010000016">
    <property type="protein sequence ID" value="KAG6375028.1"/>
    <property type="molecule type" value="Genomic_DNA"/>
</dbReference>
<evidence type="ECO:0000313" key="2">
    <source>
        <dbReference type="EMBL" id="KAG6375028.1"/>
    </source>
</evidence>
<dbReference type="Pfam" id="PF21240">
    <property type="entry name" value="Nup98_GLEBS"/>
    <property type="match status" value="1"/>
</dbReference>
<gene>
    <name evidence="2" type="ORF">JVT61DRAFT_3807</name>
</gene>
<dbReference type="AlphaFoldDB" id="A0A8I2YQ60"/>
<comment type="caution">
    <text evidence="2">The sequence shown here is derived from an EMBL/GenBank/DDBJ whole genome shotgun (WGS) entry which is preliminary data.</text>
</comment>
<feature type="compositionally biased region" description="Acidic residues" evidence="1">
    <location>
        <begin position="223"/>
        <end position="237"/>
    </location>
</feature>
<keyword evidence="3" id="KW-1185">Reference proteome</keyword>
<feature type="compositionally biased region" description="Basic and acidic residues" evidence="1">
    <location>
        <begin position="274"/>
        <end position="283"/>
    </location>
</feature>